<protein>
    <recommendedName>
        <fullName evidence="4">Bleomycin hydrolase</fullName>
        <ecNumber evidence="3">3.4.22.40</ecNumber>
    </recommendedName>
</protein>
<dbReference type="Pfam" id="PF05485">
    <property type="entry name" value="THAP"/>
    <property type="match status" value="1"/>
</dbReference>
<keyword evidence="12 13" id="KW-0238">DNA-binding</keyword>
<dbReference type="PANTHER" id="PTHR10363:SF2">
    <property type="entry name" value="BLEOMYCIN HYDROLASE"/>
    <property type="match status" value="1"/>
</dbReference>
<dbReference type="FunFam" id="3.90.70.10:FF:000021">
    <property type="entry name" value="Bleomycin hydrolase"/>
    <property type="match status" value="1"/>
</dbReference>
<evidence type="ECO:0000256" key="3">
    <source>
        <dbReference type="ARBA" id="ARBA00012465"/>
    </source>
</evidence>
<dbReference type="GO" id="GO:0009636">
    <property type="term" value="P:response to toxic substance"/>
    <property type="evidence" value="ECO:0007669"/>
    <property type="project" value="TreeGrafter"/>
</dbReference>
<evidence type="ECO:0000256" key="10">
    <source>
        <dbReference type="ARBA" id="ARBA00022807"/>
    </source>
</evidence>
<accession>A0A182JQJ1</accession>
<dbReference type="Proteomes" id="UP000075881">
    <property type="component" value="Unassembled WGS sequence"/>
</dbReference>
<dbReference type="GO" id="GO:0005737">
    <property type="term" value="C:cytoplasm"/>
    <property type="evidence" value="ECO:0007669"/>
    <property type="project" value="UniProtKB-SubCell"/>
</dbReference>
<dbReference type="GO" id="GO:0043418">
    <property type="term" value="P:homocysteine catabolic process"/>
    <property type="evidence" value="ECO:0007669"/>
    <property type="project" value="TreeGrafter"/>
</dbReference>
<dbReference type="GO" id="GO:0070005">
    <property type="term" value="F:cysteine-type aminopeptidase activity"/>
    <property type="evidence" value="ECO:0007669"/>
    <property type="project" value="InterPro"/>
</dbReference>
<dbReference type="EC" id="3.4.22.40" evidence="3"/>
<dbReference type="EnsemblMetazoa" id="ACHR000774-RA">
    <property type="protein sequence ID" value="ACHR000774-PA"/>
    <property type="gene ID" value="ACHR000774"/>
</dbReference>
<name>A0A182JQJ1_9DIPT</name>
<dbReference type="PROSITE" id="PS00139">
    <property type="entry name" value="THIOL_PROTEASE_CYS"/>
    <property type="match status" value="1"/>
</dbReference>
<dbReference type="InterPro" id="IPR000169">
    <property type="entry name" value="Pept_cys_AS"/>
</dbReference>
<dbReference type="AlphaFoldDB" id="A0A182JQJ1"/>
<evidence type="ECO:0000256" key="1">
    <source>
        <dbReference type="ARBA" id="ARBA00000423"/>
    </source>
</evidence>
<evidence type="ECO:0000256" key="7">
    <source>
        <dbReference type="ARBA" id="ARBA00022723"/>
    </source>
</evidence>
<dbReference type="CDD" id="cd00585">
    <property type="entry name" value="Peptidase_C1B"/>
    <property type="match status" value="1"/>
</dbReference>
<keyword evidence="7" id="KW-0479">Metal-binding</keyword>
<keyword evidence="5" id="KW-0963">Cytoplasm</keyword>
<keyword evidence="9" id="KW-0378">Hydrolase</keyword>
<dbReference type="SUPFAM" id="SSF54001">
    <property type="entry name" value="Cysteine proteinases"/>
    <property type="match status" value="1"/>
</dbReference>
<dbReference type="PANTHER" id="PTHR10363">
    <property type="entry name" value="BLEOMYCIN HYDROLASE"/>
    <property type="match status" value="1"/>
</dbReference>
<evidence type="ECO:0000256" key="5">
    <source>
        <dbReference type="ARBA" id="ARBA00022490"/>
    </source>
</evidence>
<dbReference type="SMART" id="SM00692">
    <property type="entry name" value="DM3"/>
    <property type="match status" value="1"/>
</dbReference>
<dbReference type="GO" id="GO:0003677">
    <property type="term" value="F:DNA binding"/>
    <property type="evidence" value="ECO:0007669"/>
    <property type="project" value="UniProtKB-UniRule"/>
</dbReference>
<dbReference type="GO" id="GO:0008270">
    <property type="term" value="F:zinc ion binding"/>
    <property type="evidence" value="ECO:0007669"/>
    <property type="project" value="UniProtKB-KW"/>
</dbReference>
<dbReference type="InterPro" id="IPR006612">
    <property type="entry name" value="THAP_Znf"/>
</dbReference>
<feature type="domain" description="THAP-type" evidence="14">
    <location>
        <begin position="1"/>
        <end position="90"/>
    </location>
</feature>
<evidence type="ECO:0000256" key="4">
    <source>
        <dbReference type="ARBA" id="ARBA00022227"/>
    </source>
</evidence>
<organism evidence="15 16">
    <name type="scientific">Anopheles christyi</name>
    <dbReference type="NCBI Taxonomy" id="43041"/>
    <lineage>
        <taxon>Eukaryota</taxon>
        <taxon>Metazoa</taxon>
        <taxon>Ecdysozoa</taxon>
        <taxon>Arthropoda</taxon>
        <taxon>Hexapoda</taxon>
        <taxon>Insecta</taxon>
        <taxon>Pterygota</taxon>
        <taxon>Neoptera</taxon>
        <taxon>Endopterygota</taxon>
        <taxon>Diptera</taxon>
        <taxon>Nematocera</taxon>
        <taxon>Culicoidea</taxon>
        <taxon>Culicidae</taxon>
        <taxon>Anophelinae</taxon>
        <taxon>Anopheles</taxon>
    </lineage>
</organism>
<keyword evidence="16" id="KW-1185">Reference proteome</keyword>
<dbReference type="InterPro" id="IPR038765">
    <property type="entry name" value="Papain-like_cys_pep_sf"/>
</dbReference>
<evidence type="ECO:0000256" key="13">
    <source>
        <dbReference type="PROSITE-ProRule" id="PRU00309"/>
    </source>
</evidence>
<dbReference type="VEuPathDB" id="VectorBase:ACHR000774"/>
<keyword evidence="11" id="KW-0862">Zinc</keyword>
<evidence type="ECO:0000256" key="12">
    <source>
        <dbReference type="ARBA" id="ARBA00023125"/>
    </source>
</evidence>
<evidence type="ECO:0000313" key="16">
    <source>
        <dbReference type="Proteomes" id="UP000075881"/>
    </source>
</evidence>
<evidence type="ECO:0000256" key="8">
    <source>
        <dbReference type="ARBA" id="ARBA00022771"/>
    </source>
</evidence>
<dbReference type="STRING" id="43041.A0A182JQJ1"/>
<dbReference type="SUPFAM" id="SSF57716">
    <property type="entry name" value="Glucocorticoid receptor-like (DNA-binding domain)"/>
    <property type="match status" value="1"/>
</dbReference>
<reference evidence="16" key="1">
    <citation type="submission" date="2013-03" db="EMBL/GenBank/DDBJ databases">
        <title>The Genome Sequence of Anopheles christyi ACHKN1017.</title>
        <authorList>
            <consortium name="The Broad Institute Genomics Platform"/>
            <person name="Neafsey D.E."/>
            <person name="Besansky N."/>
            <person name="Walker B."/>
            <person name="Young S.K."/>
            <person name="Zeng Q."/>
            <person name="Gargeya S."/>
            <person name="Fitzgerald M."/>
            <person name="Haas B."/>
            <person name="Abouelleil A."/>
            <person name="Allen A.W."/>
            <person name="Alvarado L."/>
            <person name="Arachchi H.M."/>
            <person name="Berlin A.M."/>
            <person name="Chapman S.B."/>
            <person name="Gainer-Dewar J."/>
            <person name="Goldberg J."/>
            <person name="Griggs A."/>
            <person name="Gujja S."/>
            <person name="Hansen M."/>
            <person name="Howarth C."/>
            <person name="Imamovic A."/>
            <person name="Ireland A."/>
            <person name="Larimer J."/>
            <person name="McCowan C."/>
            <person name="Murphy C."/>
            <person name="Pearson M."/>
            <person name="Poon T.W."/>
            <person name="Priest M."/>
            <person name="Roberts A."/>
            <person name="Saif S."/>
            <person name="Shea T."/>
            <person name="Sisk P."/>
            <person name="Sykes S."/>
            <person name="Wortman J."/>
            <person name="Nusbaum C."/>
            <person name="Birren B."/>
        </authorList>
    </citation>
    <scope>NUCLEOTIDE SEQUENCE [LARGE SCALE GENOMIC DNA]</scope>
    <source>
        <strain evidence="16">ACHKN1017</strain>
    </source>
</reference>
<evidence type="ECO:0000259" key="14">
    <source>
        <dbReference type="PROSITE" id="PS50950"/>
    </source>
</evidence>
<dbReference type="GO" id="GO:0006508">
    <property type="term" value="P:proteolysis"/>
    <property type="evidence" value="ECO:0007669"/>
    <property type="project" value="UniProtKB-KW"/>
</dbReference>
<sequence length="752" mass="85720">MWDCAVIGCPNSRFNAQKTRPRISFHVFPHPVRESNRFRRWLVLINNPRLFRLDPLNVFKSVRVCRRHFGADCFNGVCRNLLPTAIPTLNLPEVRPVALVQPMDAVGDELERLLRDERRQQLKRHGAVEPPFDSELDESGKRQKIGITLLSADVEDVECNLGDRFIDRIIAFDAEEVYDDGSLASESRITSVCGGSYGLTSFSGMVMKASELDTLNQVEILNEPPETLLNDSPPLGDCSPISNEKSCEQLVYDLVSEASDEGQETEQQIQVKETSVAKKESKTSEADDAIKWTAVQTFSKAPLNEEFFQKCRTDFYDCPKNVLAQNVCTRIDPFDACLSRKSLENTQHVFTYKIENEGKPLTNQKSSGRCWLFAALNCIRIPFIKQYNLDEFEFSQAYLFYWDKIERANYFLNNVVDTAKRGEAVDGRLVSFLLSDPTCDGGQWDMLVNLINKHGLMPKKCFPESYSCEASTRMNSVVKSKLREYAKDLRKLIDNGATDDEVKERMKKQMNEVYNIVGICLGIPPEKFTWEYYDKSKKYLNIGPIRPIDFYEKYVKPYFNVDDKVCLVTDPRSSNLYGRSYTVDCLGNVVGGRPVLYNNQPVELLLDLVTKALKFGEPVWFGCEVNKRFAGKQGIEDLDVHDFKLVFGVDIQTTMDKADRLLYGESMMTHAMVFTGVSVDPNSQKPTKFRVENSWGEDRGEKGYLIMTAEWFKEFVFEVVVDRSIVSQDVLDVFDLPPIVLPAWDPMGTLAK</sequence>
<evidence type="ECO:0000256" key="9">
    <source>
        <dbReference type="ARBA" id="ARBA00022801"/>
    </source>
</evidence>
<dbReference type="InterPro" id="IPR004134">
    <property type="entry name" value="Peptidase_C1B"/>
</dbReference>
<dbReference type="Gene3D" id="3.90.70.10">
    <property type="entry name" value="Cysteine proteinases"/>
    <property type="match status" value="1"/>
</dbReference>
<comment type="subcellular location">
    <subcellularLocation>
        <location evidence="2">Cytoplasm</location>
    </subcellularLocation>
</comment>
<evidence type="ECO:0000256" key="2">
    <source>
        <dbReference type="ARBA" id="ARBA00004496"/>
    </source>
</evidence>
<dbReference type="GO" id="GO:0004197">
    <property type="term" value="F:cysteine-type endopeptidase activity"/>
    <property type="evidence" value="ECO:0007669"/>
    <property type="project" value="UniProtKB-EC"/>
</dbReference>
<keyword evidence="10" id="KW-0788">Thiol protease</keyword>
<dbReference type="PROSITE" id="PS50950">
    <property type="entry name" value="ZF_THAP"/>
    <property type="match status" value="1"/>
</dbReference>
<proteinExistence type="predicted"/>
<keyword evidence="6" id="KW-0645">Protease</keyword>
<comment type="catalytic activity">
    <reaction evidence="1">
        <text>Inactivates bleomycin B2 (a cytotoxic glycometallopeptide) by hydrolysis of a carboxyamide bond of beta-aminoalanine, but also shows general aminopeptidase activity. The specificity varies somewhat with source, but amino acid arylamides of Met, Leu and Ala are preferred.</text>
        <dbReference type="EC" id="3.4.22.40"/>
    </reaction>
</comment>
<keyword evidence="8 13" id="KW-0863">Zinc-finger</keyword>
<evidence type="ECO:0000256" key="6">
    <source>
        <dbReference type="ARBA" id="ARBA00022670"/>
    </source>
</evidence>
<evidence type="ECO:0000256" key="11">
    <source>
        <dbReference type="ARBA" id="ARBA00022833"/>
    </source>
</evidence>
<dbReference type="SMART" id="SM00980">
    <property type="entry name" value="THAP"/>
    <property type="match status" value="1"/>
</dbReference>
<reference evidence="15" key="2">
    <citation type="submission" date="2020-05" db="UniProtKB">
        <authorList>
            <consortium name="EnsemblMetazoa"/>
        </authorList>
    </citation>
    <scope>IDENTIFICATION</scope>
    <source>
        <strain evidence="15">ACHKN1017</strain>
    </source>
</reference>
<dbReference type="Pfam" id="PF03051">
    <property type="entry name" value="Peptidase_C1_2"/>
    <property type="match status" value="1"/>
</dbReference>
<evidence type="ECO:0000313" key="15">
    <source>
        <dbReference type="EnsemblMetazoa" id="ACHR000774-PA"/>
    </source>
</evidence>